<dbReference type="InterPro" id="IPR004244">
    <property type="entry name" value="Transposase_22"/>
</dbReference>
<gene>
    <name evidence="2" type="ORF">LOTGIDRAFT_173538</name>
    <name evidence="1" type="ORF">LOTGIDRAFT_174038</name>
</gene>
<accession>V4AUP6</accession>
<name>V4AUP6_LOTGI</name>
<sequence>MAGLLEHREALTRMIEEAVKVAVSTAIELFDKNLRLYVDGRLKCLDDRMCQIEESHHSVSITHDQFYDQLTDLQNKLDAKTIEFEKLSSKINSLEQYTRKAHIRIFGIVESDGEDCIAIAKKLFREKLGITSEISIDAAHRVGVPKGRGSGTNTEIPRPRGIIVRFIRRDERFRVLSNRKNLKGTGVVIVEDMTVENVKLLDSARNSRRVKSAWFTNGKVFVVGQNDYKFRLERIGDLNSKLPPFP</sequence>
<evidence type="ECO:0000313" key="2">
    <source>
        <dbReference type="EMBL" id="ESO99747.1"/>
    </source>
</evidence>
<dbReference type="PANTHER" id="PTHR11505">
    <property type="entry name" value="L1 TRANSPOSABLE ELEMENT-RELATED"/>
    <property type="match status" value="1"/>
</dbReference>
<dbReference type="GeneID" id="20242420"/>
<dbReference type="CTD" id="20242599"/>
<dbReference type="GeneID" id="20242599"/>
<organism evidence="1 3">
    <name type="scientific">Lottia gigantea</name>
    <name type="common">Giant owl limpet</name>
    <dbReference type="NCBI Taxonomy" id="225164"/>
    <lineage>
        <taxon>Eukaryota</taxon>
        <taxon>Metazoa</taxon>
        <taxon>Spiralia</taxon>
        <taxon>Lophotrochozoa</taxon>
        <taxon>Mollusca</taxon>
        <taxon>Gastropoda</taxon>
        <taxon>Patellogastropoda</taxon>
        <taxon>Lottioidea</taxon>
        <taxon>Lottiidae</taxon>
        <taxon>Lottia</taxon>
    </lineage>
</organism>
<evidence type="ECO:0000313" key="3">
    <source>
        <dbReference type="Proteomes" id="UP000030746"/>
    </source>
</evidence>
<dbReference type="EMBL" id="KB201206">
    <property type="protein sequence ID" value="ESO98675.1"/>
    <property type="molecule type" value="Genomic_DNA"/>
</dbReference>
<dbReference type="KEGG" id="lgi:LOTGIDRAFT_174038"/>
<evidence type="ECO:0000313" key="1">
    <source>
        <dbReference type="EMBL" id="ESO98675.1"/>
    </source>
</evidence>
<keyword evidence="3" id="KW-1185">Reference proteome</keyword>
<dbReference type="AlphaFoldDB" id="V4AUP6"/>
<dbReference type="OMA" id="MWHANGK"/>
<proteinExistence type="predicted"/>
<dbReference type="OrthoDB" id="6062651at2759"/>
<protein>
    <submittedName>
        <fullName evidence="1">Uncharacterized protein</fullName>
    </submittedName>
</protein>
<dbReference type="RefSeq" id="XP_009050620.1">
    <property type="nucleotide sequence ID" value="XM_009052372.1"/>
</dbReference>
<dbReference type="Proteomes" id="UP000030746">
    <property type="component" value="Unassembled WGS sequence"/>
</dbReference>
<dbReference type="HOGENOM" id="CLU_1379545_0_0_1"/>
<dbReference type="Gene3D" id="3.30.70.1820">
    <property type="entry name" value="L1 transposable element, RRM domain"/>
    <property type="match status" value="1"/>
</dbReference>
<dbReference type="CTD" id="20242420"/>
<dbReference type="KEGG" id="lgi:LOTGIDRAFT_173538"/>
<reference evidence="1 3" key="1">
    <citation type="journal article" date="2013" name="Nature">
        <title>Insights into bilaterian evolution from three spiralian genomes.</title>
        <authorList>
            <person name="Simakov O."/>
            <person name="Marletaz F."/>
            <person name="Cho S.J."/>
            <person name="Edsinger-Gonzales E."/>
            <person name="Havlak P."/>
            <person name="Hellsten U."/>
            <person name="Kuo D.H."/>
            <person name="Larsson T."/>
            <person name="Lv J."/>
            <person name="Arendt D."/>
            <person name="Savage R."/>
            <person name="Osoegawa K."/>
            <person name="de Jong P."/>
            <person name="Grimwood J."/>
            <person name="Chapman J.A."/>
            <person name="Shapiro H."/>
            <person name="Aerts A."/>
            <person name="Otillar R.P."/>
            <person name="Terry A.Y."/>
            <person name="Boore J.L."/>
            <person name="Grigoriev I.V."/>
            <person name="Lindberg D.R."/>
            <person name="Seaver E.C."/>
            <person name="Weisblat D.A."/>
            <person name="Putnam N.H."/>
            <person name="Rokhsar D.S."/>
        </authorList>
    </citation>
    <scope>NUCLEOTIDE SEQUENCE [LARGE SCALE GENOMIC DNA]</scope>
</reference>
<dbReference type="EMBL" id="KB200919">
    <property type="protein sequence ID" value="ESO99747.1"/>
    <property type="molecule type" value="Genomic_DNA"/>
</dbReference>
<dbReference type="RefSeq" id="XP_009049538.1">
    <property type="nucleotide sequence ID" value="XM_009051290.1"/>
</dbReference>